<organism evidence="2 3">
    <name type="scientific">Roseateles agri</name>
    <dbReference type="NCBI Taxonomy" id="3098619"/>
    <lineage>
        <taxon>Bacteria</taxon>
        <taxon>Pseudomonadati</taxon>
        <taxon>Pseudomonadota</taxon>
        <taxon>Betaproteobacteria</taxon>
        <taxon>Burkholderiales</taxon>
        <taxon>Sphaerotilaceae</taxon>
        <taxon>Roseateles</taxon>
    </lineage>
</organism>
<keyword evidence="1" id="KW-0732">Signal</keyword>
<keyword evidence="3" id="KW-1185">Reference proteome</keyword>
<dbReference type="EMBL" id="JAXCLA010000001">
    <property type="protein sequence ID" value="MDY0742940.1"/>
    <property type="molecule type" value="Genomic_DNA"/>
</dbReference>
<dbReference type="Proteomes" id="UP001285263">
    <property type="component" value="Unassembled WGS sequence"/>
</dbReference>
<proteinExistence type="predicted"/>
<comment type="caution">
    <text evidence="2">The sequence shown here is derived from an EMBL/GenBank/DDBJ whole genome shotgun (WGS) entry which is preliminary data.</text>
</comment>
<dbReference type="InterPro" id="IPR036777">
    <property type="entry name" value="Channel_Tsx-like_sf"/>
</dbReference>
<feature type="chain" id="PRO_5047259243" evidence="1">
    <location>
        <begin position="24"/>
        <end position="279"/>
    </location>
</feature>
<gene>
    <name evidence="2" type="ORF">SNE35_00410</name>
</gene>
<accession>A0ABU5D9J1</accession>
<keyword evidence="2" id="KW-0946">Virion</keyword>
<protein>
    <submittedName>
        <fullName evidence="2">Outer envelope protein</fullName>
    </submittedName>
</protein>
<dbReference type="SUPFAM" id="SSF111364">
    <property type="entry name" value="Tsx-like channel"/>
    <property type="match status" value="1"/>
</dbReference>
<evidence type="ECO:0000313" key="2">
    <source>
        <dbReference type="EMBL" id="MDY0742940.1"/>
    </source>
</evidence>
<dbReference type="RefSeq" id="WP_320421586.1">
    <property type="nucleotide sequence ID" value="NZ_JAXCLA010000001.1"/>
</dbReference>
<evidence type="ECO:0000313" key="3">
    <source>
        <dbReference type="Proteomes" id="UP001285263"/>
    </source>
</evidence>
<name>A0ABU5D9J1_9BURK</name>
<sequence>MKKLAISMICTAAALCAATAAHAADWSDTSIGYRYGTKFAEPYEGNDIKKNILSLTHVSGFKYGTNFFTLDMLMSDKNDPSGVDAKSGAQEVYIVYRNTLDFEKMSGTSFKSTGIRGYGLTWGFDYNTKSDAGYNSKKRMLVLGPTVNFDVPGFLNASLLLLRESNAPCNDYTSTCVSRYTYKTHPMLALAWGIPLGAGFSFEGFANFIASKGKDEFGGNTKAETDIDMQVMYDITGKNTFKVGVEYQYWKNKFGNDAGGAAGPGATAKTPMVRAEYHF</sequence>
<reference evidence="2 3" key="1">
    <citation type="submission" date="2023-11" db="EMBL/GenBank/DDBJ databases">
        <title>Paucibacter sp. nov., isolated from fresh soil in Korea.</title>
        <authorList>
            <person name="Le N.T.T."/>
        </authorList>
    </citation>
    <scope>NUCLEOTIDE SEQUENCE [LARGE SCALE GENOMIC DNA]</scope>
    <source>
        <strain evidence="2 3">R3-3</strain>
    </source>
</reference>
<keyword evidence="2" id="KW-0261">Viral envelope protein</keyword>
<evidence type="ECO:0000256" key="1">
    <source>
        <dbReference type="SAM" id="SignalP"/>
    </source>
</evidence>
<feature type="signal peptide" evidence="1">
    <location>
        <begin position="1"/>
        <end position="23"/>
    </location>
</feature>
<dbReference type="Gene3D" id="2.40.230.20">
    <property type="entry name" value="Nucleoside-specific channel-forming protein, Tsx-like"/>
    <property type="match status" value="1"/>
</dbReference>